<evidence type="ECO:0000313" key="2">
    <source>
        <dbReference type="Proteomes" id="UP000745859"/>
    </source>
</evidence>
<evidence type="ECO:0000313" key="1">
    <source>
        <dbReference type="EMBL" id="NIJ45130.1"/>
    </source>
</evidence>
<keyword evidence="2" id="KW-1185">Reference proteome</keyword>
<protein>
    <submittedName>
        <fullName evidence="1">Uncharacterized protein</fullName>
    </submittedName>
</protein>
<organism evidence="1 2">
    <name type="scientific">Wenyingzhuangia heitensis</name>
    <dbReference type="NCBI Taxonomy" id="1487859"/>
    <lineage>
        <taxon>Bacteria</taxon>
        <taxon>Pseudomonadati</taxon>
        <taxon>Bacteroidota</taxon>
        <taxon>Flavobacteriia</taxon>
        <taxon>Flavobacteriales</taxon>
        <taxon>Flavobacteriaceae</taxon>
        <taxon>Wenyingzhuangia</taxon>
    </lineage>
</organism>
<comment type="caution">
    <text evidence="1">The sequence shown here is derived from an EMBL/GenBank/DDBJ whole genome shotgun (WGS) entry which is preliminary data.</text>
</comment>
<proteinExistence type="predicted"/>
<reference evidence="1 2" key="1">
    <citation type="submission" date="2020-03" db="EMBL/GenBank/DDBJ databases">
        <title>Genomic Encyclopedia of Type Strains, Phase IV (KMG-IV): sequencing the most valuable type-strain genomes for metagenomic binning, comparative biology and taxonomic classification.</title>
        <authorList>
            <person name="Goeker M."/>
        </authorList>
    </citation>
    <scope>NUCLEOTIDE SEQUENCE [LARGE SCALE GENOMIC DNA]</scope>
    <source>
        <strain evidence="1 2">DSM 101599</strain>
    </source>
</reference>
<name>A0ABX0UBC3_9FLAO</name>
<gene>
    <name evidence="1" type="ORF">FHR24_001569</name>
</gene>
<dbReference type="RefSeq" id="WP_167186409.1">
    <property type="nucleotide sequence ID" value="NZ_JAASQL010000001.1"/>
</dbReference>
<dbReference type="Proteomes" id="UP000745859">
    <property type="component" value="Unassembled WGS sequence"/>
</dbReference>
<accession>A0ABX0UBC3</accession>
<dbReference type="EMBL" id="JAASQL010000001">
    <property type="protein sequence ID" value="NIJ45130.1"/>
    <property type="molecule type" value="Genomic_DNA"/>
</dbReference>
<sequence>MRPILTILFYLVVILNGFTQNELTSQEHMKFKGIPIDGTLKDFVLKLEKKGFTYEKTEEGIAWFGGEFASYNNCIIAVVSLKQKDLVCKTIVLFPDKDTWSSLSNNYFFLKELLTEKYGEPSKVVEKFDSSIQPSDDEDRMRKVKSYNCKYYTNYITDKGKIQLTIYHSEKDLYSSCFVRLSYYDKINGEIIRQKALNDL</sequence>